<protein>
    <recommendedName>
        <fullName evidence="2">DUF2642 domain-containing protein</fullName>
    </recommendedName>
</protein>
<evidence type="ECO:0008006" key="2">
    <source>
        <dbReference type="Google" id="ProtNLM"/>
    </source>
</evidence>
<organism evidence="1">
    <name type="scientific">Brevibacillus laterosporus</name>
    <name type="common">Bacillus laterosporus</name>
    <dbReference type="NCBI Taxonomy" id="1465"/>
    <lineage>
        <taxon>Bacteria</taxon>
        <taxon>Bacillati</taxon>
        <taxon>Bacillota</taxon>
        <taxon>Bacilli</taxon>
        <taxon>Bacillales</taxon>
        <taxon>Paenibacillaceae</taxon>
        <taxon>Brevibacillus</taxon>
    </lineage>
</organism>
<keyword evidence="1" id="KW-0614">Plasmid</keyword>
<proteinExistence type="predicted"/>
<reference evidence="1" key="1">
    <citation type="submission" date="2015-03" db="EMBL/GenBank/DDBJ databases">
        <title>MIGS Cultured Bacterial/Archaeal sample from Brevibacillus laterosporus.</title>
        <authorList>
            <person name="Zeng D."/>
            <person name="Zhu L."/>
            <person name="Dong G."/>
            <person name="Ye W."/>
            <person name="Ren D."/>
            <person name="Wu L."/>
            <person name="Xu J."/>
            <person name="Li G."/>
            <person name="Guo L."/>
        </authorList>
    </citation>
    <scope>NUCLEOTIDE SEQUENCE</scope>
    <source>
        <strain evidence="1">B9</strain>
        <plasmid evidence="1">unnamed2</plasmid>
    </source>
</reference>
<accession>A0A0F7EK76</accession>
<dbReference type="RefSeq" id="WP_031415460.1">
    <property type="nucleotide sequence ID" value="NZ_CP011076.1"/>
</dbReference>
<dbReference type="AlphaFoldDB" id="A0A0F7EK76"/>
<name>A0A0F7EK76_BRELA</name>
<evidence type="ECO:0000313" key="1">
    <source>
        <dbReference type="EMBL" id="AKF96155.1"/>
    </source>
</evidence>
<sequence>MFRKELEEYIGFEVQIHVLQRIIYGILREVTNATVTVRILNGPDYSKYVDVEVPMLNISYVTIP</sequence>
<gene>
    <name evidence="1" type="ORF">EX87_21660</name>
</gene>
<dbReference type="EMBL" id="CP011076">
    <property type="protein sequence ID" value="AKF96155.1"/>
    <property type="molecule type" value="Genomic_DNA"/>
</dbReference>
<geneLocation type="plasmid" evidence="1">
    <name>unnamed2</name>
</geneLocation>